<dbReference type="InterPro" id="IPR005560">
    <property type="entry name" value="Csp_YhjQ"/>
</dbReference>
<protein>
    <submittedName>
        <fullName evidence="2">Four-helix bundle copper-binding protein</fullName>
    </submittedName>
</protein>
<dbReference type="InterPro" id="IPR044543">
    <property type="entry name" value="YHJQ-like"/>
</dbReference>
<dbReference type="CDD" id="cd08026">
    <property type="entry name" value="DUF326"/>
    <property type="match status" value="1"/>
</dbReference>
<reference evidence="2 3" key="1">
    <citation type="journal article" date="2019" name="Int. J. Syst. Evol. Microbiol.">
        <title>The Global Catalogue of Microorganisms (GCM) 10K type strain sequencing project: providing services to taxonomists for standard genome sequencing and annotation.</title>
        <authorList>
            <consortium name="The Broad Institute Genomics Platform"/>
            <consortium name="The Broad Institute Genome Sequencing Center for Infectious Disease"/>
            <person name="Wu L."/>
            <person name="Ma J."/>
        </authorList>
    </citation>
    <scope>NUCLEOTIDE SEQUENCE [LARGE SCALE GENOMIC DNA]</scope>
    <source>
        <strain evidence="2 3">JCM 9650</strain>
    </source>
</reference>
<dbReference type="Gene3D" id="1.20.1270.360">
    <property type="match status" value="1"/>
</dbReference>
<proteinExistence type="predicted"/>
<sequence>MRGASAGPRRTLGGAMTQQQPATEPLSKEMQDCVQACMTCHGVCEEAMSACLQRGGEDRTRIMRALLDCSEMTRMCADMMMRRSPLHNEMCMMCAQACDLCAEACMTMPEDELMTRCAESCRRCSEMCRAMAGAPM</sequence>
<comment type="caution">
    <text evidence="2">The sequence shown here is derived from an EMBL/GenBank/DDBJ whole genome shotgun (WGS) entry which is preliminary data.</text>
</comment>
<accession>A0ABN3WYF3</accession>
<keyword evidence="3" id="KW-1185">Reference proteome</keyword>
<evidence type="ECO:0000313" key="3">
    <source>
        <dbReference type="Proteomes" id="UP001501423"/>
    </source>
</evidence>
<organism evidence="2 3">
    <name type="scientific">Streptomyces erythrogriseus</name>
    <dbReference type="NCBI Taxonomy" id="284027"/>
    <lineage>
        <taxon>Bacteria</taxon>
        <taxon>Bacillati</taxon>
        <taxon>Actinomycetota</taxon>
        <taxon>Actinomycetes</taxon>
        <taxon>Kitasatosporales</taxon>
        <taxon>Streptomycetaceae</taxon>
        <taxon>Streptomyces</taxon>
        <taxon>Streptomyces griseoincarnatus group</taxon>
    </lineage>
</organism>
<dbReference type="Proteomes" id="UP001501423">
    <property type="component" value="Unassembled WGS sequence"/>
</dbReference>
<dbReference type="PANTHER" id="PTHR37310">
    <property type="entry name" value="CYTOPLASMIC PROTEIN-RELATED"/>
    <property type="match status" value="1"/>
</dbReference>
<evidence type="ECO:0000313" key="2">
    <source>
        <dbReference type="EMBL" id="GAA2929957.1"/>
    </source>
</evidence>
<dbReference type="PANTHER" id="PTHR37310:SF1">
    <property type="entry name" value="CYTOPLASMIC PROTEIN"/>
    <property type="match status" value="1"/>
</dbReference>
<name>A0ABN3WYF3_9ACTN</name>
<feature type="region of interest" description="Disordered" evidence="1">
    <location>
        <begin position="1"/>
        <end position="24"/>
    </location>
</feature>
<dbReference type="EMBL" id="BAAAVA010000037">
    <property type="protein sequence ID" value="GAA2929957.1"/>
    <property type="molecule type" value="Genomic_DNA"/>
</dbReference>
<evidence type="ECO:0000256" key="1">
    <source>
        <dbReference type="SAM" id="MobiDB-lite"/>
    </source>
</evidence>
<gene>
    <name evidence="2" type="ORF">GCM10010478_33560</name>
</gene>
<dbReference type="Pfam" id="PF03860">
    <property type="entry name" value="Csp"/>
    <property type="match status" value="1"/>
</dbReference>